<evidence type="ECO:0000256" key="3">
    <source>
        <dbReference type="ARBA" id="ARBA00023015"/>
    </source>
</evidence>
<dbReference type="Gene3D" id="6.10.280.160">
    <property type="entry name" value="Mediator of RNA polymerase II transcription subunit 22"/>
    <property type="match status" value="1"/>
</dbReference>
<proteinExistence type="inferred from homology"/>
<evidence type="ECO:0000256" key="2">
    <source>
        <dbReference type="ARBA" id="ARBA00005942"/>
    </source>
</evidence>
<dbReference type="GO" id="GO:0003712">
    <property type="term" value="F:transcription coregulator activity"/>
    <property type="evidence" value="ECO:0007669"/>
    <property type="project" value="InterPro"/>
</dbReference>
<evidence type="ECO:0000313" key="6">
    <source>
        <dbReference type="EMBL" id="GMM51803.1"/>
    </source>
</evidence>
<evidence type="ECO:0000256" key="1">
    <source>
        <dbReference type="ARBA" id="ARBA00004123"/>
    </source>
</evidence>
<keyword evidence="3" id="KW-0805">Transcription regulation</keyword>
<accession>A0AAV5RKU6</accession>
<dbReference type="EMBL" id="BTGC01000008">
    <property type="protein sequence ID" value="GMM51803.1"/>
    <property type="molecule type" value="Genomic_DNA"/>
</dbReference>
<comment type="caution">
    <text evidence="6">The sequence shown here is derived from an EMBL/GenBank/DDBJ whole genome shotgun (WGS) entry which is preliminary data.</text>
</comment>
<organism evidence="6 7">
    <name type="scientific">Starmerella bacillaris</name>
    <name type="common">Yeast</name>
    <name type="synonym">Candida zemplinina</name>
    <dbReference type="NCBI Taxonomy" id="1247836"/>
    <lineage>
        <taxon>Eukaryota</taxon>
        <taxon>Fungi</taxon>
        <taxon>Dikarya</taxon>
        <taxon>Ascomycota</taxon>
        <taxon>Saccharomycotina</taxon>
        <taxon>Dipodascomycetes</taxon>
        <taxon>Dipodascales</taxon>
        <taxon>Trichomonascaceae</taxon>
        <taxon>Starmerella</taxon>
    </lineage>
</organism>
<name>A0AAV5RKU6_STABA</name>
<dbReference type="GO" id="GO:0006357">
    <property type="term" value="P:regulation of transcription by RNA polymerase II"/>
    <property type="evidence" value="ECO:0007669"/>
    <property type="project" value="InterPro"/>
</dbReference>
<evidence type="ECO:0000256" key="4">
    <source>
        <dbReference type="ARBA" id="ARBA00023163"/>
    </source>
</evidence>
<gene>
    <name evidence="6" type="ORF">DASB73_027660</name>
</gene>
<keyword evidence="5" id="KW-0539">Nucleus</keyword>
<dbReference type="InterPro" id="IPR009332">
    <property type="entry name" value="Med22"/>
</dbReference>
<dbReference type="Proteomes" id="UP001362899">
    <property type="component" value="Unassembled WGS sequence"/>
</dbReference>
<protein>
    <recommendedName>
        <fullName evidence="8">Mediator of RNA polymerase II transcription subunit 22</fullName>
    </recommendedName>
</protein>
<keyword evidence="7" id="KW-1185">Reference proteome</keyword>
<reference evidence="6 7" key="1">
    <citation type="journal article" date="2023" name="Elife">
        <title>Identification of key yeast species and microbe-microbe interactions impacting larval growth of Drosophila in the wild.</title>
        <authorList>
            <person name="Mure A."/>
            <person name="Sugiura Y."/>
            <person name="Maeda R."/>
            <person name="Honda K."/>
            <person name="Sakurai N."/>
            <person name="Takahashi Y."/>
            <person name="Watada M."/>
            <person name="Katoh T."/>
            <person name="Gotoh A."/>
            <person name="Gotoh Y."/>
            <person name="Taniguchi I."/>
            <person name="Nakamura K."/>
            <person name="Hayashi T."/>
            <person name="Katayama T."/>
            <person name="Uemura T."/>
            <person name="Hattori Y."/>
        </authorList>
    </citation>
    <scope>NUCLEOTIDE SEQUENCE [LARGE SCALE GENOMIC DNA]</scope>
    <source>
        <strain evidence="6 7">SB-73</strain>
    </source>
</reference>
<evidence type="ECO:0008006" key="8">
    <source>
        <dbReference type="Google" id="ProtNLM"/>
    </source>
</evidence>
<comment type="similarity">
    <text evidence="2">Belongs to the Mediator complex subunit 22 family.</text>
</comment>
<dbReference type="GO" id="GO:0016592">
    <property type="term" value="C:mediator complex"/>
    <property type="evidence" value="ECO:0007669"/>
    <property type="project" value="InterPro"/>
</dbReference>
<dbReference type="Pfam" id="PF06179">
    <property type="entry name" value="Med22"/>
    <property type="match status" value="1"/>
</dbReference>
<dbReference type="AlphaFoldDB" id="A0AAV5RKU6"/>
<evidence type="ECO:0000313" key="7">
    <source>
        <dbReference type="Proteomes" id="UP001362899"/>
    </source>
</evidence>
<sequence length="112" mass="12501">MSNNDVRLQSLVSQVDDATARFLMNELKLVKLASNKDKSLATVAAETTEIESSTSGIVRAVEDLLVISRRLKEAWVLGQRKPNEAVNSDDLERSRQTTQDIISQLSSINEWL</sequence>
<evidence type="ECO:0000256" key="5">
    <source>
        <dbReference type="ARBA" id="ARBA00023242"/>
    </source>
</evidence>
<keyword evidence="4" id="KW-0804">Transcription</keyword>
<comment type="subcellular location">
    <subcellularLocation>
        <location evidence="1">Nucleus</location>
    </subcellularLocation>
</comment>